<evidence type="ECO:0000313" key="2">
    <source>
        <dbReference type="Proteomes" id="UP001652564"/>
    </source>
</evidence>
<dbReference type="InterPro" id="IPR018666">
    <property type="entry name" value="DUF2125"/>
</dbReference>
<dbReference type="Proteomes" id="UP001652564">
    <property type="component" value="Unassembled WGS sequence"/>
</dbReference>
<dbReference type="RefSeq" id="WP_263741536.1">
    <property type="nucleotide sequence ID" value="NZ_JAOWKZ010000005.1"/>
</dbReference>
<keyword evidence="2" id="KW-1185">Reference proteome</keyword>
<accession>A0ABT2ZSX1</accession>
<proteinExistence type="predicted"/>
<name>A0ABT2ZSX1_9RHOB</name>
<protein>
    <submittedName>
        <fullName evidence="1">DUF2125 domain-containing protein</fullName>
    </submittedName>
</protein>
<organism evidence="1 2">
    <name type="scientific">Albidovulum litorale</name>
    <dbReference type="NCBI Taxonomy" id="2984134"/>
    <lineage>
        <taxon>Bacteria</taxon>
        <taxon>Pseudomonadati</taxon>
        <taxon>Pseudomonadota</taxon>
        <taxon>Alphaproteobacteria</taxon>
        <taxon>Rhodobacterales</taxon>
        <taxon>Paracoccaceae</taxon>
        <taxon>Albidovulum</taxon>
    </lineage>
</organism>
<gene>
    <name evidence="1" type="ORF">OEZ71_18335</name>
</gene>
<evidence type="ECO:0000313" key="1">
    <source>
        <dbReference type="EMBL" id="MCV2874258.1"/>
    </source>
</evidence>
<dbReference type="Pfam" id="PF09898">
    <property type="entry name" value="DUF2125"/>
    <property type="match status" value="1"/>
</dbReference>
<comment type="caution">
    <text evidence="1">The sequence shown here is derived from an EMBL/GenBank/DDBJ whole genome shotgun (WGS) entry which is preliminary data.</text>
</comment>
<sequence length="329" mass="35079">MRAVIWLTAAFAIFYGGYWAVGSRAVMEGTEVALADLRAAGRAEYGEVTLEGFPSRFDLAIENLQLTSADGAVHWSAPRVQVYALSYKPHHIIAALPPDQTLRVGREEIAIRSGDLRASAVFGIDPDLPLKRAQSVGTELALTSDHGWGATARELRLAIREGITATEQDVGAEVFDLSLSGQPSDLLTQAGLPTGGGHVRLDAILTLDHPLNRHLPAEPLSVTAADIRSAELTWGTVQISASGRIEIAGSGQPEGRLELTIRDWRGALPLATALGLIKPEIAPTVEKALDGFAQLDGNSELTLPLVIKEGWINLGPVPLGPAPLFYLDN</sequence>
<dbReference type="EMBL" id="JAOWKZ010000005">
    <property type="protein sequence ID" value="MCV2874258.1"/>
    <property type="molecule type" value="Genomic_DNA"/>
</dbReference>
<reference evidence="1 2" key="1">
    <citation type="submission" date="2022-10" db="EMBL/GenBank/DDBJ databases">
        <title>Defluviimonas sp. nov., isolated from ocean surface sediments.</title>
        <authorList>
            <person name="He W."/>
            <person name="Wang L."/>
            <person name="Zhang D.-F."/>
        </authorList>
    </citation>
    <scope>NUCLEOTIDE SEQUENCE [LARGE SCALE GENOMIC DNA]</scope>
    <source>
        <strain evidence="1 2">WL0050</strain>
    </source>
</reference>